<organism evidence="1 2">
    <name type="scientific">Paramuricea clavata</name>
    <name type="common">Red gorgonian</name>
    <name type="synonym">Violescent sea-whip</name>
    <dbReference type="NCBI Taxonomy" id="317549"/>
    <lineage>
        <taxon>Eukaryota</taxon>
        <taxon>Metazoa</taxon>
        <taxon>Cnidaria</taxon>
        <taxon>Anthozoa</taxon>
        <taxon>Octocorallia</taxon>
        <taxon>Malacalcyonacea</taxon>
        <taxon>Plexauridae</taxon>
        <taxon>Paramuricea</taxon>
    </lineage>
</organism>
<reference evidence="1" key="1">
    <citation type="submission" date="2020-04" db="EMBL/GenBank/DDBJ databases">
        <authorList>
            <person name="Alioto T."/>
            <person name="Alioto T."/>
            <person name="Gomez Garrido J."/>
        </authorList>
    </citation>
    <scope>NUCLEOTIDE SEQUENCE</scope>
    <source>
        <strain evidence="1">A484AB</strain>
    </source>
</reference>
<gene>
    <name evidence="1" type="ORF">PACLA_8A086314</name>
</gene>
<evidence type="ECO:0000313" key="1">
    <source>
        <dbReference type="EMBL" id="CAB4030439.1"/>
    </source>
</evidence>
<evidence type="ECO:0000313" key="2">
    <source>
        <dbReference type="Proteomes" id="UP001152795"/>
    </source>
</evidence>
<protein>
    <submittedName>
        <fullName evidence="1">Uncharacterized protein</fullName>
    </submittedName>
</protein>
<name>A0A6S7LD48_PARCT</name>
<keyword evidence="2" id="KW-1185">Reference proteome</keyword>
<dbReference type="OrthoDB" id="6625814at2759"/>
<dbReference type="AlphaFoldDB" id="A0A6S7LD48"/>
<comment type="caution">
    <text evidence="1">The sequence shown here is derived from an EMBL/GenBank/DDBJ whole genome shotgun (WGS) entry which is preliminary data.</text>
</comment>
<feature type="non-terminal residue" evidence="1">
    <location>
        <position position="1"/>
    </location>
</feature>
<dbReference type="EMBL" id="CACRXK020016874">
    <property type="protein sequence ID" value="CAB4030439.1"/>
    <property type="molecule type" value="Genomic_DNA"/>
</dbReference>
<dbReference type="Proteomes" id="UP001152795">
    <property type="component" value="Unassembled WGS sequence"/>
</dbReference>
<accession>A0A6S7LD48</accession>
<proteinExistence type="predicted"/>
<sequence>MSADSDDELRACHKVIIPDCDLFEFCQSYREAVATPSIQDECPRSVLKQIVGMEEMKTLAIALARVIAAKPHSTDVERLISIYNILMSPARSGLNTDTFHYYIFIGFNLPPLASYDVRPAIRYWLADKKRKPSASSNGSDGTYLIKSRNSVGYELIPCLSAGTQIPESDCTGSGWTYIGELSSEQSNNNTGYDSAIWTAKGENQINFNSHFWSANVTEVCLTANRFGIQLPVKGPSLRSLFFENITLEIPIQQWIDGIKINISHLNFTNGCFKSGFNVGDPNSVRARLGVVSVVPHAGCSLSVKAIGVGIKVAGKDYGSVHGLYANTNNDISDVSYDDVAVFVRSRPDP</sequence>